<evidence type="ECO:0000313" key="2">
    <source>
        <dbReference type="EMBL" id="PFH33805.1"/>
    </source>
</evidence>
<feature type="compositionally biased region" description="Basic and acidic residues" evidence="1">
    <location>
        <begin position="1090"/>
        <end position="1100"/>
    </location>
</feature>
<feature type="compositionally biased region" description="Basic and acidic residues" evidence="1">
    <location>
        <begin position="1960"/>
        <end position="1995"/>
    </location>
</feature>
<feature type="compositionally biased region" description="Polar residues" evidence="1">
    <location>
        <begin position="2818"/>
        <end position="2827"/>
    </location>
</feature>
<comment type="caution">
    <text evidence="2">The sequence shown here is derived from an EMBL/GenBank/DDBJ whole genome shotgun (WGS) entry which is preliminary data.</text>
</comment>
<protein>
    <submittedName>
        <fullName evidence="2">Uncharacterized protein</fullName>
    </submittedName>
</protein>
<feature type="region of interest" description="Disordered" evidence="1">
    <location>
        <begin position="2971"/>
        <end position="2999"/>
    </location>
</feature>
<feature type="compositionally biased region" description="Low complexity" evidence="1">
    <location>
        <begin position="2169"/>
        <end position="2179"/>
    </location>
</feature>
<feature type="compositionally biased region" description="Basic and acidic residues" evidence="1">
    <location>
        <begin position="2350"/>
        <end position="2369"/>
    </location>
</feature>
<feature type="region of interest" description="Disordered" evidence="1">
    <location>
        <begin position="1608"/>
        <end position="1639"/>
    </location>
</feature>
<dbReference type="VEuPathDB" id="ToxoDB:BESB_080210"/>
<feature type="compositionally biased region" description="Basic and acidic residues" evidence="1">
    <location>
        <begin position="2447"/>
        <end position="2456"/>
    </location>
</feature>
<feature type="compositionally biased region" description="Basic and acidic residues" evidence="1">
    <location>
        <begin position="716"/>
        <end position="744"/>
    </location>
</feature>
<feature type="region of interest" description="Disordered" evidence="1">
    <location>
        <begin position="2403"/>
        <end position="2456"/>
    </location>
</feature>
<dbReference type="EMBL" id="NWUJ01000008">
    <property type="protein sequence ID" value="PFH33805.1"/>
    <property type="molecule type" value="Genomic_DNA"/>
</dbReference>
<feature type="region of interest" description="Disordered" evidence="1">
    <location>
        <begin position="148"/>
        <end position="168"/>
    </location>
</feature>
<feature type="compositionally biased region" description="Low complexity" evidence="1">
    <location>
        <begin position="773"/>
        <end position="787"/>
    </location>
</feature>
<evidence type="ECO:0000313" key="3">
    <source>
        <dbReference type="Proteomes" id="UP000224006"/>
    </source>
</evidence>
<feature type="region of interest" description="Disordered" evidence="1">
    <location>
        <begin position="2350"/>
        <end position="2380"/>
    </location>
</feature>
<feature type="compositionally biased region" description="Basic and acidic residues" evidence="1">
    <location>
        <begin position="1296"/>
        <end position="1305"/>
    </location>
</feature>
<reference evidence="2 3" key="1">
    <citation type="submission" date="2017-09" db="EMBL/GenBank/DDBJ databases">
        <title>Genome sequencing of Besnoitia besnoiti strain Bb-Ger1.</title>
        <authorList>
            <person name="Schares G."/>
            <person name="Venepally P."/>
            <person name="Lorenzi H.A."/>
        </authorList>
    </citation>
    <scope>NUCLEOTIDE SEQUENCE [LARGE SCALE GENOMIC DNA]</scope>
    <source>
        <strain evidence="2 3">Bb-Ger1</strain>
    </source>
</reference>
<feature type="region of interest" description="Disordered" evidence="1">
    <location>
        <begin position="1726"/>
        <end position="1809"/>
    </location>
</feature>
<feature type="compositionally biased region" description="Low complexity" evidence="1">
    <location>
        <begin position="1786"/>
        <end position="1804"/>
    </location>
</feature>
<feature type="compositionally biased region" description="Basic and acidic residues" evidence="1">
    <location>
        <begin position="2403"/>
        <end position="2427"/>
    </location>
</feature>
<organism evidence="2 3">
    <name type="scientific">Besnoitia besnoiti</name>
    <name type="common">Apicomplexan protozoan</name>
    <dbReference type="NCBI Taxonomy" id="94643"/>
    <lineage>
        <taxon>Eukaryota</taxon>
        <taxon>Sar</taxon>
        <taxon>Alveolata</taxon>
        <taxon>Apicomplexa</taxon>
        <taxon>Conoidasida</taxon>
        <taxon>Coccidia</taxon>
        <taxon>Eucoccidiorida</taxon>
        <taxon>Eimeriorina</taxon>
        <taxon>Sarcocystidae</taxon>
        <taxon>Besnoitia</taxon>
    </lineage>
</organism>
<feature type="region of interest" description="Disordered" evidence="1">
    <location>
        <begin position="1920"/>
        <end position="1996"/>
    </location>
</feature>
<name>A0A2A9M737_BESBE</name>
<dbReference type="RefSeq" id="XP_029217814.1">
    <property type="nucleotide sequence ID" value="XM_029366383.1"/>
</dbReference>
<feature type="region of interest" description="Disordered" evidence="1">
    <location>
        <begin position="2795"/>
        <end position="2837"/>
    </location>
</feature>
<sequence length="3309" mass="345849">MSAASSQSGGLRVWISSPVPCPSLSVAACAVGGVSGTHAKTNDSAPPLVSSSSSPSPRASYAFRVPSLGLSPKLHSAPASLQAFECHYRSALQFLLLCERVLPLAAPSPQDVSLPSLPISVCSGSAAVAAAATAFLPPPSNAGGVEGGVEAARPTSVSDAPPGPEGPAAPATVWLEPYPAAVWKKHLPALRAQAAASLAARCSLILAAAYGVLTCERPCENAAFVTVLSALLQPREEEARAGYPLRREGWRQRAWRLQCGLEEGEGAEAERRPGVSSLSAGRCAGRAEAPFFFSTSFFAGFLSSSLASLLRTAPLVLPFYRGRITTSCLPLLLTLDRRGHWAPLLLHLLRYVYTLLLHLPTAAAASAAASREAALYSPAGRAEGGPETPGPRAQLGPSAPQTGPSGGGGRGESKDISPTTHSLTVLRFVRQQLDAVCAHPPLTAVAFFLCSRLLTASTAGGSLHLVGREAEAVVCGVWSRAEGRAAVCLLGGREVVRIMGELARLASVRRSVWPTLLQPPEESLLPLLVARLTPAERKRRGRRHDWRLQTAEWIVRRRSDACEAARAAGAAPGEAVQSEKQRGSCEGAAAGGKAVDVGCLLGSCLLSPAEEASLEEEMRSGLSGQLRASAERTERLQVCDSCSGLCWKQALCLSSPKIASPRSLADGRHAGERGDAWRQGRDEERGRSFPRPPTRSRARAGGGGADPSSRLAAFEGQKKRPRDDTPAADEAETRADAGGCERAENLSQQKRIRAEANGGRESDQGREETPHGANAAEAATPSPSAEAGSRSRTLCEACWRCVRRTRRGLRRELGQEGRCAFSAVAERGQVARRLAWLAGEKAQSGGGAAAQNERTLEASSPTEASQARADAGGGDPDGDGGACAPAPLLDWLLCLPSSMLLMSLLLPPGQVRDLLFLLTQMQLLALPAPPASAAAPAEGVCGWRACSVEGACSLREEAGDSRDPLLPFLFRASEASQQFFLEAFQHNWIFPPSLMSALVAATPALAVPGGAGSYNVVAPQAFAMFAPFVGDLTRFLLLLTPLFVTIEAVPVSPSAEKSQADSLGRRPPAGDLHADASRGSTPWALPPPRRSGEDDGRDGPPLRLHSLRLASPSVVFARWLVGAIQHSLPFPFSVVTSAHTRLALCLDWFCFLPPHLLPEASSACAGSPSIPPASLRPASLASAGALVPDLRRSPGGSSPPAAALDFSMWPTAAACVRASEATGSLLRIALEHSKGTSAKARAAASAAASATAMAQQELRLLASQARRGAGEAAGAAGGGWADGERRGASAPGSSERFSELLRGDDGRQERLAAAREAAKETVRRATAAGLPTLWQGGEFPTVFLQSAVVKPLLQLLLPCEKPRAPGALPGRATAGEMHEAFASCFRDLGANLFDVGPSPRGPSYSASSRLARLLPFGFLAFQLVNEASVLPRDAARLLDFFGNLLASYSPSSLPLFLPSLITALATFGLFQLFLLPGSTVAAAFGRARPPAAALTSAVQNHTLPGLLLRQAGYPVRVAYRRVGPFAGSARTCGGDSAGAGVARPSGAQPLGSRGDTALGSKEPSEHQGASAGWGASERGRAKHAAQEGGFRCARGALGRGPFGAGAQEAPVGLSVGGSPAASEEEESSSRESSQGRLDCTRPQNEFSIEARQGAGASPPAQAAGACTFALYLGGSGAQTDLKSVLSLHPLLLHACVAALAVIAQIATRSQDFRALGAVCWRQGHAAPGAGRRVSPPRALEPNGVDAAAEAAARVGAESRQTGEDEEARGADPALEHGGVPLAVSDASRPFSSSETSTDSDSESAFSRDEDDASLNDFLRGRAARDLALPVLLSRTPLGSRDRWGGAGAEEGPSSASAPAGLSESARPRPASGGGDCDASTRARGGDRRDRIYASFCAQSIQLGYQLPPFLERQLAVRAPSVAGATAETTGKGGESGRRARRRAPPRARRLGSLALLDAAADEKRRSDSARRRPSRDAHNPDSKESQDTKPDRAECVSECTCRPTSSWRRLLVESQGATAASPLLRYELSPAFASSLRAALGTESSPHKDVEAATKARDLLHEGEEGFPSVAASLSRSQRGREGEAWRRANTRVQRMMGRVRRALQQCGGGSCLLKRPVAASSRPQGCDGRGAQLWASQAVDLNGESEEAPLAHAARLLLQRMHSDQGVAASLSGPAAGEGAAGEGAAGERGGASCWGRRPADAPRSAGTVDPPLALRGGLSETAEALCFVSSIARELAKRRDAPTPACLVCRRFASASAQQSRETPEAEGGGDTFEADPEFVHAVETLGEKSKAERRAEACLLACVDADMEERTPGGGAGRLCWRSSAQEQDYKRAVTLWGALLAEMQRRQEGGRWREAQDGGTRDEKGGMPSDQKGATPRTPYVGFILLCLLAGAAGRAASDKARSRSERPAIESEGEKQAPDGERGGISVSEGTGRGAGAADDVCAEKSERRERSRLRGAENLLRVYLDLYGVYVSQRTAAQQLRNARGVVARDLQLGLPLLWAQAEEFSEKGQTEAARGGDGAAAAASPRSGPSPVSSPPLGEGEEDGREGCRGDAQLPSPVALLSQLYRLPRYVAPLFVGQAPLLASVFFSAPVAELEALAARCGLLLQTSARSDNAVADPRAQHESTERAATTSWGGSRRESSPDAEPHRPFFCSLCWCARARGLRRSTATSGKPREGARGSSQRFYPLFTLPSWHLLRAAEGWGVDGNSASEHWPLARSPEFLSVVQALLVPRSLFLGAPSSLEWRSYLLAWRMFARELEVYHLLDPPSTSFLSRPLFPLAGWARPPALSPRGPPRSPPSLASSAAPHVGVPQSSRSSALLGSNPAHLHQPVKNVQTEGGERGEEPDIALSGAAQLMGSNRLRLVSLFAGKMRSSAFGALPLWSAGDVGAASESDVEEEADAKKGSLSSVSASCRSSLVLLPSFSVSPATPLCGAPSSFHLHLLESLLSLLASYFSSSGSASFSAGGGAPPTAPPGGRGPVEPKAVAGGRGAPPHGGVAASLARASPAAEGLLGAFLALTPLVAALRPTLSVLQQTLFSLSCAPPPEHAPAEGHAAVATETKRGGATEGVRVVELLAGALVSWLLQWYAADAARFLDLLTLLKAQPSLFWAPPTSSGTEPTGGWGGDVAGERARRPRSGGKGERGRRSRGGRDGGRKRRESTDDREGAEGEEEEEERAKAVWRAEECGQGVWERIAVQVAAFATRHAGSARRGDSSVPVIRLRLLPLFSPRPQAGAGWAHEEARARSLHVKREGNCMQSEALADADAAQACEEVTVSDVQRLCALLMAPGPAVPSVSASPQFA</sequence>
<feature type="compositionally biased region" description="Basic and acidic residues" evidence="1">
    <location>
        <begin position="752"/>
        <end position="770"/>
    </location>
</feature>
<feature type="region of interest" description="Disordered" evidence="1">
    <location>
        <begin position="2619"/>
        <end position="2653"/>
    </location>
</feature>
<feature type="compositionally biased region" description="Basic and acidic residues" evidence="1">
    <location>
        <begin position="3146"/>
        <end position="3174"/>
    </location>
</feature>
<feature type="region of interest" description="Disordered" evidence="1">
    <location>
        <begin position="2514"/>
        <end position="2558"/>
    </location>
</feature>
<feature type="compositionally biased region" description="Basic residues" evidence="1">
    <location>
        <begin position="1938"/>
        <end position="1949"/>
    </location>
</feature>
<feature type="compositionally biased region" description="Gly residues" evidence="1">
    <location>
        <begin position="871"/>
        <end position="880"/>
    </location>
</feature>
<feature type="compositionally biased region" description="Basic and acidic residues" evidence="1">
    <location>
        <begin position="2643"/>
        <end position="2653"/>
    </location>
</feature>
<keyword evidence="3" id="KW-1185">Reference proteome</keyword>
<feature type="region of interest" description="Disordered" evidence="1">
    <location>
        <begin position="1272"/>
        <end position="1305"/>
    </location>
</feature>
<dbReference type="Proteomes" id="UP000224006">
    <property type="component" value="Chromosome VII"/>
</dbReference>
<feature type="region of interest" description="Disordered" evidence="1">
    <location>
        <begin position="3116"/>
        <end position="3183"/>
    </location>
</feature>
<feature type="compositionally biased region" description="Low complexity" evidence="1">
    <location>
        <begin position="2526"/>
        <end position="2545"/>
    </location>
</feature>
<feature type="compositionally biased region" description="Basic and acidic residues" evidence="1">
    <location>
        <begin position="665"/>
        <end position="687"/>
    </location>
</feature>
<gene>
    <name evidence="2" type="ORF">BESB_080210</name>
</gene>
<feature type="compositionally biased region" description="Pro residues" evidence="1">
    <location>
        <begin position="2795"/>
        <end position="2804"/>
    </location>
</feature>
<feature type="compositionally biased region" description="Low complexity" evidence="1">
    <location>
        <begin position="1849"/>
        <end position="1864"/>
    </location>
</feature>
<dbReference type="OrthoDB" id="332602at2759"/>
<dbReference type="KEGG" id="bbes:BESB_080210"/>
<feature type="region of interest" description="Disordered" evidence="1">
    <location>
        <begin position="1837"/>
        <end position="1884"/>
    </location>
</feature>
<feature type="region of interest" description="Disordered" evidence="1">
    <location>
        <begin position="1056"/>
        <end position="1100"/>
    </location>
</feature>
<feature type="region of interest" description="Disordered" evidence="1">
    <location>
        <begin position="1531"/>
        <end position="1587"/>
    </location>
</feature>
<feature type="compositionally biased region" description="Gly residues" evidence="1">
    <location>
        <begin position="2180"/>
        <end position="2191"/>
    </location>
</feature>
<evidence type="ECO:0000256" key="1">
    <source>
        <dbReference type="SAM" id="MobiDB-lite"/>
    </source>
</evidence>
<accession>A0A2A9M737</accession>
<proteinExistence type="predicted"/>
<feature type="region of interest" description="Disordered" evidence="1">
    <location>
        <begin position="659"/>
        <end position="789"/>
    </location>
</feature>
<feature type="region of interest" description="Disordered" evidence="1">
    <location>
        <begin position="378"/>
        <end position="417"/>
    </location>
</feature>
<feature type="region of interest" description="Disordered" evidence="1">
    <location>
        <begin position="2169"/>
        <end position="2210"/>
    </location>
</feature>
<dbReference type="GeneID" id="40312948"/>
<feature type="region of interest" description="Disordered" evidence="1">
    <location>
        <begin position="842"/>
        <end position="880"/>
    </location>
</feature>